<keyword evidence="2" id="KW-0472">Membrane</keyword>
<evidence type="ECO:0000259" key="3">
    <source>
        <dbReference type="Pfam" id="PF01970"/>
    </source>
</evidence>
<feature type="region of interest" description="Disordered" evidence="1">
    <location>
        <begin position="486"/>
        <end position="510"/>
    </location>
</feature>
<name>A0ABY5HHQ2_9GAMM</name>
<feature type="transmembrane region" description="Helical" evidence="2">
    <location>
        <begin position="596"/>
        <end position="626"/>
    </location>
</feature>
<feature type="transmembrane region" description="Helical" evidence="2">
    <location>
        <begin position="518"/>
        <end position="534"/>
    </location>
</feature>
<evidence type="ECO:0000313" key="4">
    <source>
        <dbReference type="EMBL" id="UTW11504.1"/>
    </source>
</evidence>
<feature type="compositionally biased region" description="Low complexity" evidence="1">
    <location>
        <begin position="493"/>
        <end position="505"/>
    </location>
</feature>
<feature type="transmembrane region" description="Helical" evidence="2">
    <location>
        <begin position="435"/>
        <end position="454"/>
    </location>
</feature>
<dbReference type="EMBL" id="CP073347">
    <property type="protein sequence ID" value="UTW11504.1"/>
    <property type="molecule type" value="Genomic_DNA"/>
</dbReference>
<feature type="transmembrane region" description="Helical" evidence="2">
    <location>
        <begin position="632"/>
        <end position="655"/>
    </location>
</feature>
<feature type="transmembrane region" description="Helical" evidence="2">
    <location>
        <begin position="383"/>
        <end position="404"/>
    </location>
</feature>
<reference evidence="4" key="1">
    <citation type="submission" date="2021-04" db="EMBL/GenBank/DDBJ databases">
        <title>Oceanospirillales bacteria with DddD are important DMSP degraders in coastal seawater.</title>
        <authorList>
            <person name="Liu J."/>
        </authorList>
    </citation>
    <scope>NUCLEOTIDE SEQUENCE</scope>
    <source>
        <strain evidence="4">D13-1</strain>
    </source>
</reference>
<protein>
    <submittedName>
        <fullName evidence="4">Tripartite tricarboxylate transporter permease</fullName>
    </submittedName>
</protein>
<keyword evidence="2" id="KW-1133">Transmembrane helix</keyword>
<evidence type="ECO:0000313" key="5">
    <source>
        <dbReference type="Proteomes" id="UP001058461"/>
    </source>
</evidence>
<evidence type="ECO:0000256" key="2">
    <source>
        <dbReference type="SAM" id="Phobius"/>
    </source>
</evidence>
<feature type="transmembrane region" description="Helical" evidence="2">
    <location>
        <begin position="410"/>
        <end position="426"/>
    </location>
</feature>
<organism evidence="4 5">
    <name type="scientific">Marinobacterium rhizophilum</name>
    <dbReference type="NCBI Taxonomy" id="420402"/>
    <lineage>
        <taxon>Bacteria</taxon>
        <taxon>Pseudomonadati</taxon>
        <taxon>Pseudomonadota</taxon>
        <taxon>Gammaproteobacteria</taxon>
        <taxon>Oceanospirillales</taxon>
        <taxon>Oceanospirillaceae</taxon>
        <taxon>Marinobacterium</taxon>
    </lineage>
</organism>
<feature type="transmembrane region" description="Helical" evidence="2">
    <location>
        <begin position="108"/>
        <end position="131"/>
    </location>
</feature>
<gene>
    <name evidence="4" type="ORF">KDW95_19975</name>
</gene>
<feature type="transmembrane region" description="Helical" evidence="2">
    <location>
        <begin position="540"/>
        <end position="563"/>
    </location>
</feature>
<feature type="transmembrane region" description="Helical" evidence="2">
    <location>
        <begin position="137"/>
        <end position="160"/>
    </location>
</feature>
<dbReference type="PANTHER" id="PTHR35342">
    <property type="entry name" value="TRICARBOXYLIC TRANSPORT PROTEIN"/>
    <property type="match status" value="1"/>
</dbReference>
<keyword evidence="5" id="KW-1185">Reference proteome</keyword>
<keyword evidence="2" id="KW-0812">Transmembrane</keyword>
<feature type="transmembrane region" description="Helical" evidence="2">
    <location>
        <begin position="466"/>
        <end position="482"/>
    </location>
</feature>
<evidence type="ECO:0000256" key="1">
    <source>
        <dbReference type="SAM" id="MobiDB-lite"/>
    </source>
</evidence>
<dbReference type="Proteomes" id="UP001058461">
    <property type="component" value="Chromosome"/>
</dbReference>
<feature type="transmembrane region" description="Helical" evidence="2">
    <location>
        <begin position="197"/>
        <end position="218"/>
    </location>
</feature>
<dbReference type="PANTHER" id="PTHR35342:SF1">
    <property type="entry name" value="BLR4373 PROTEIN"/>
    <property type="match status" value="1"/>
</dbReference>
<accession>A0ABY5HHQ2</accession>
<proteinExistence type="predicted"/>
<feature type="transmembrane region" description="Helical" evidence="2">
    <location>
        <begin position="18"/>
        <end position="37"/>
    </location>
</feature>
<dbReference type="InterPro" id="IPR002823">
    <property type="entry name" value="DUF112_TM"/>
</dbReference>
<dbReference type="Pfam" id="PF01970">
    <property type="entry name" value="TctA"/>
    <property type="match status" value="1"/>
</dbReference>
<feature type="transmembrane region" description="Helical" evidence="2">
    <location>
        <begin position="319"/>
        <end position="341"/>
    </location>
</feature>
<sequence>MLDTLITSLLTVLSMQHILYLAGGVFLGLMIGIFPGLGGIAGLSLLLPFLYGMDPISALAMLVGLVAVIPTSDTFTSVLMGIPGSSASQATVLDGFPMAKRGHAARALAAAFTASLFGGLFGALMLTAFVLIARPLILAFGSAELFMLTLLGLSMVGVLAGNSLVKGISACGIGLLLGSLGAAPATGEYRMSFDNTYLMDGIPLVVVGLGIFAIPEIIDLLRQNRAIAEAAALGSGWVEGFKDVIKHKWLSIRCAILGTLIGALPGLGGSVVDWIAYGHAVQTTKAKDKPEYGKGDVRGVIAPESANNAKEGGGLIPTLLFGIPGSGSMAVFLGGMVLIGLEPGPAMVGAELSTTYTIVWSLALANVIGAGSCLLMSKWVARLTLIPYALMAPFMLMVICFAAFQATRSLGDLVALLAIGVLGVLMKRFDWPRPAFLIGFVLAGGMETYLYQAVQFDGWSFLTKPGVMIIAAITVASIYFAVRSKPGSKQDDSATTDTDTGTESAEAPRRRATNLRPQIVFAVAVVGLFGYGLYDALQHSFLGGVFTAGLCAIMLAMSLVVLVKLLRGKLDDAVNFDNEVEAGYSTDSSITSLPHYVYWLTGLILGCYLFGYLIAIGLFFVIFLLLKARTSMIRTLSLTCAAITFLVVLSHLMVLDMPRGLLQEMVQLPWPLS</sequence>
<feature type="transmembrane region" description="Helical" evidence="2">
    <location>
        <begin position="353"/>
        <end position="376"/>
    </location>
</feature>
<feature type="transmembrane region" description="Helical" evidence="2">
    <location>
        <begin position="49"/>
        <end position="69"/>
    </location>
</feature>
<dbReference type="RefSeq" id="WP_255853543.1">
    <property type="nucleotide sequence ID" value="NZ_CP073347.1"/>
</dbReference>
<feature type="transmembrane region" description="Helical" evidence="2">
    <location>
        <begin position="167"/>
        <end position="185"/>
    </location>
</feature>
<feature type="domain" description="DUF112" evidence="3">
    <location>
        <begin position="18"/>
        <end position="437"/>
    </location>
</feature>